<feature type="transmembrane region" description="Helical" evidence="1">
    <location>
        <begin position="85"/>
        <end position="104"/>
    </location>
</feature>
<sequence>MSENSNKPNALFWVIGVISLVWNIFGVLSYIGQAYMTDDMKAAMTEAQLEIIENRPAWATAAFAIAVFGGALGSLALLLRKKLAYYLFTLSFIGVLVQMVYNVFIAKALDDYGPGGYAMTAMILVIAIYLIIYAKNSARKGWLS</sequence>
<feature type="transmembrane region" description="Helical" evidence="1">
    <location>
        <begin position="116"/>
        <end position="134"/>
    </location>
</feature>
<comment type="caution">
    <text evidence="2">The sequence shown here is derived from an EMBL/GenBank/DDBJ whole genome shotgun (WGS) entry which is preliminary data.</text>
</comment>
<protein>
    <recommendedName>
        <fullName evidence="4">Sugar transporter</fullName>
    </recommendedName>
</protein>
<evidence type="ECO:0000313" key="2">
    <source>
        <dbReference type="EMBL" id="MFD2567590.1"/>
    </source>
</evidence>
<organism evidence="2 3">
    <name type="scientific">Pseudotenacibaculum haliotis</name>
    <dbReference type="NCBI Taxonomy" id="1862138"/>
    <lineage>
        <taxon>Bacteria</taxon>
        <taxon>Pseudomonadati</taxon>
        <taxon>Bacteroidota</taxon>
        <taxon>Flavobacteriia</taxon>
        <taxon>Flavobacteriales</taxon>
        <taxon>Flavobacteriaceae</taxon>
        <taxon>Pseudotenacibaculum</taxon>
    </lineage>
</organism>
<keyword evidence="3" id="KW-1185">Reference proteome</keyword>
<accession>A0ABW5LRZ4</accession>
<feature type="transmembrane region" description="Helical" evidence="1">
    <location>
        <begin position="12"/>
        <end position="36"/>
    </location>
</feature>
<feature type="transmembrane region" description="Helical" evidence="1">
    <location>
        <begin position="56"/>
        <end position="78"/>
    </location>
</feature>
<name>A0ABW5LRZ4_9FLAO</name>
<keyword evidence="1" id="KW-0812">Transmembrane</keyword>
<reference evidence="3" key="1">
    <citation type="journal article" date="2019" name="Int. J. Syst. Evol. Microbiol.">
        <title>The Global Catalogue of Microorganisms (GCM) 10K type strain sequencing project: providing services to taxonomists for standard genome sequencing and annotation.</title>
        <authorList>
            <consortium name="The Broad Institute Genomics Platform"/>
            <consortium name="The Broad Institute Genome Sequencing Center for Infectious Disease"/>
            <person name="Wu L."/>
            <person name="Ma J."/>
        </authorList>
    </citation>
    <scope>NUCLEOTIDE SEQUENCE [LARGE SCALE GENOMIC DNA]</scope>
    <source>
        <strain evidence="3">KCTC 52127</strain>
    </source>
</reference>
<keyword evidence="1" id="KW-1133">Transmembrane helix</keyword>
<evidence type="ECO:0008006" key="4">
    <source>
        <dbReference type="Google" id="ProtNLM"/>
    </source>
</evidence>
<dbReference type="Proteomes" id="UP001597508">
    <property type="component" value="Unassembled WGS sequence"/>
</dbReference>
<proteinExistence type="predicted"/>
<keyword evidence="1" id="KW-0472">Membrane</keyword>
<gene>
    <name evidence="2" type="ORF">ACFSRZ_09420</name>
</gene>
<dbReference type="EMBL" id="JBHULH010000004">
    <property type="protein sequence ID" value="MFD2567590.1"/>
    <property type="molecule type" value="Genomic_DNA"/>
</dbReference>
<evidence type="ECO:0000313" key="3">
    <source>
        <dbReference type="Proteomes" id="UP001597508"/>
    </source>
</evidence>
<evidence type="ECO:0000256" key="1">
    <source>
        <dbReference type="SAM" id="Phobius"/>
    </source>
</evidence>
<dbReference type="RefSeq" id="WP_379666300.1">
    <property type="nucleotide sequence ID" value="NZ_JBHULH010000004.1"/>
</dbReference>